<evidence type="ECO:0000256" key="8">
    <source>
        <dbReference type="ARBA" id="ARBA00023136"/>
    </source>
</evidence>
<evidence type="ECO:0000256" key="2">
    <source>
        <dbReference type="ARBA" id="ARBA00008417"/>
    </source>
</evidence>
<dbReference type="PANTHER" id="PTHR43823:SF3">
    <property type="entry name" value="MULTIDRUG EXPORT PROTEIN MEPA"/>
    <property type="match status" value="1"/>
</dbReference>
<keyword evidence="8 10" id="KW-0472">Membrane</keyword>
<dbReference type="GO" id="GO:0042910">
    <property type="term" value="F:xenobiotic transmembrane transporter activity"/>
    <property type="evidence" value="ECO:0007669"/>
    <property type="project" value="InterPro"/>
</dbReference>
<gene>
    <name evidence="11" type="ORF">IAC80_07780</name>
</gene>
<evidence type="ECO:0000256" key="4">
    <source>
        <dbReference type="ARBA" id="ARBA00022448"/>
    </source>
</evidence>
<evidence type="ECO:0000256" key="9">
    <source>
        <dbReference type="ARBA" id="ARBA00023251"/>
    </source>
</evidence>
<evidence type="ECO:0000256" key="7">
    <source>
        <dbReference type="ARBA" id="ARBA00022989"/>
    </source>
</evidence>
<feature type="transmembrane region" description="Helical" evidence="10">
    <location>
        <begin position="95"/>
        <end position="117"/>
    </location>
</feature>
<keyword evidence="4" id="KW-0813">Transport</keyword>
<dbReference type="InterPro" id="IPR051327">
    <property type="entry name" value="MATE_MepA_subfamily"/>
</dbReference>
<feature type="transmembrane region" description="Helical" evidence="10">
    <location>
        <begin position="322"/>
        <end position="341"/>
    </location>
</feature>
<evidence type="ECO:0000256" key="5">
    <source>
        <dbReference type="ARBA" id="ARBA00022475"/>
    </source>
</evidence>
<evidence type="ECO:0000256" key="6">
    <source>
        <dbReference type="ARBA" id="ARBA00022692"/>
    </source>
</evidence>
<proteinExistence type="inferred from homology"/>
<feature type="transmembrane region" description="Helical" evidence="10">
    <location>
        <begin position="361"/>
        <end position="380"/>
    </location>
</feature>
<feature type="transmembrane region" description="Helical" evidence="10">
    <location>
        <begin position="238"/>
        <end position="262"/>
    </location>
</feature>
<evidence type="ECO:0000256" key="3">
    <source>
        <dbReference type="ARBA" id="ARBA00022106"/>
    </source>
</evidence>
<dbReference type="GO" id="GO:0015297">
    <property type="term" value="F:antiporter activity"/>
    <property type="evidence" value="ECO:0007669"/>
    <property type="project" value="InterPro"/>
</dbReference>
<dbReference type="GO" id="GO:0005886">
    <property type="term" value="C:plasma membrane"/>
    <property type="evidence" value="ECO:0007669"/>
    <property type="project" value="UniProtKB-SubCell"/>
</dbReference>
<evidence type="ECO:0000256" key="1">
    <source>
        <dbReference type="ARBA" id="ARBA00004651"/>
    </source>
</evidence>
<feature type="transmembrane region" description="Helical" evidence="10">
    <location>
        <begin position="166"/>
        <end position="190"/>
    </location>
</feature>
<evidence type="ECO:0000313" key="12">
    <source>
        <dbReference type="Proteomes" id="UP000886889"/>
    </source>
</evidence>
<feature type="transmembrane region" description="Helical" evidence="10">
    <location>
        <begin position="196"/>
        <end position="217"/>
    </location>
</feature>
<comment type="similarity">
    <text evidence="2">Belongs to the multi antimicrobial extrusion (MATE) (TC 2.A.66.1) family. MepA subfamily.</text>
</comment>
<dbReference type="InterPro" id="IPR045070">
    <property type="entry name" value="MATE_MepA-like"/>
</dbReference>
<keyword evidence="5" id="KW-1003">Cell membrane</keyword>
<dbReference type="InterPro" id="IPR002528">
    <property type="entry name" value="MATE_fam"/>
</dbReference>
<sequence>MNSAADLGKAPVSSLVLRLAIPAMIAQFVNVLYSIIDRMYIGHIPAIGPDALAGVGVCGPIVTLLSSFGTLVGIGGSILFGIRLGEKNIPKARQILSNAFLMLTCFSLVLTAAFLLLKDQLLMWFGASSVTFAYADTYLTIYTAGTFFALMATGLNYFINSQGFPLAGMATVLIGAVFNILLDPLFIFVFHMDVAGAAIATVISQMASCAFALSFLFSKKVKVRITFGGYSRRLMGRILYLGMSPFLILATDSVLLIVMNTVLQTYGGPSQGDMLITCATIVQSYMQLITSPMIGISGGSQAIISYNYGAGEAKRVKKTVSCTLKLMLTFTVLMFIISRFLPRVFVLLFTSVPEYMDFSVWGIQTFTLMIIPLSFQYVFVDSLTALERTKTALTLSVLRKSMYMAGTILLPLFFGAASAFYGEPLADGISSVITSAVFLLLIDRHLAKRSVSVSTPAEGPN</sequence>
<keyword evidence="7 10" id="KW-1133">Transmembrane helix</keyword>
<organism evidence="11 12">
    <name type="scientific">Candidatus Merdiplasma excrementigallinarum</name>
    <dbReference type="NCBI Taxonomy" id="2840864"/>
    <lineage>
        <taxon>Bacteria</taxon>
        <taxon>Bacillati</taxon>
        <taxon>Bacillota</taxon>
        <taxon>Clostridia</taxon>
        <taxon>Lachnospirales</taxon>
        <taxon>Lachnospiraceae</taxon>
        <taxon>Lachnospiraceae incertae sedis</taxon>
        <taxon>Candidatus Merdiplasma</taxon>
    </lineage>
</organism>
<dbReference type="GO" id="GO:0046677">
    <property type="term" value="P:response to antibiotic"/>
    <property type="evidence" value="ECO:0007669"/>
    <property type="project" value="UniProtKB-KW"/>
</dbReference>
<reference evidence="11" key="2">
    <citation type="journal article" date="2021" name="PeerJ">
        <title>Extensive microbial diversity within the chicken gut microbiome revealed by metagenomics and culture.</title>
        <authorList>
            <person name="Gilroy R."/>
            <person name="Ravi A."/>
            <person name="Getino M."/>
            <person name="Pursley I."/>
            <person name="Horton D.L."/>
            <person name="Alikhan N.F."/>
            <person name="Baker D."/>
            <person name="Gharbi K."/>
            <person name="Hall N."/>
            <person name="Watson M."/>
            <person name="Adriaenssens E.M."/>
            <person name="Foster-Nyarko E."/>
            <person name="Jarju S."/>
            <person name="Secka A."/>
            <person name="Antonio M."/>
            <person name="Oren A."/>
            <person name="Chaudhuri R.R."/>
            <person name="La Ragione R."/>
            <person name="Hildebrand F."/>
            <person name="Pallen M.J."/>
        </authorList>
    </citation>
    <scope>NUCLEOTIDE SEQUENCE</scope>
    <source>
        <strain evidence="11">ChiBcec6-7307</strain>
    </source>
</reference>
<dbReference type="PIRSF" id="PIRSF006603">
    <property type="entry name" value="DinF"/>
    <property type="match status" value="1"/>
</dbReference>
<dbReference type="Proteomes" id="UP000886889">
    <property type="component" value="Unassembled WGS sequence"/>
</dbReference>
<dbReference type="PANTHER" id="PTHR43823">
    <property type="entry name" value="SPORULATION PROTEIN YKVU"/>
    <property type="match status" value="1"/>
</dbReference>
<dbReference type="NCBIfam" id="TIGR00797">
    <property type="entry name" value="matE"/>
    <property type="match status" value="1"/>
</dbReference>
<dbReference type="Pfam" id="PF01554">
    <property type="entry name" value="MatE"/>
    <property type="match status" value="2"/>
</dbReference>
<reference evidence="11" key="1">
    <citation type="submission" date="2020-10" db="EMBL/GenBank/DDBJ databases">
        <authorList>
            <person name="Gilroy R."/>
        </authorList>
    </citation>
    <scope>NUCLEOTIDE SEQUENCE</scope>
    <source>
        <strain evidence="11">ChiBcec6-7307</strain>
    </source>
</reference>
<dbReference type="CDD" id="cd13143">
    <property type="entry name" value="MATE_MepA_like"/>
    <property type="match status" value="1"/>
</dbReference>
<dbReference type="AlphaFoldDB" id="A0A9D1P1D8"/>
<dbReference type="EMBL" id="DVOS01000063">
    <property type="protein sequence ID" value="HIV23828.1"/>
    <property type="molecule type" value="Genomic_DNA"/>
</dbReference>
<feature type="transmembrane region" description="Helical" evidence="10">
    <location>
        <begin position="51"/>
        <end position="74"/>
    </location>
</feature>
<comment type="caution">
    <text evidence="11">The sequence shown here is derived from an EMBL/GenBank/DDBJ whole genome shotgun (WGS) entry which is preliminary data.</text>
</comment>
<keyword evidence="6 10" id="KW-0812">Transmembrane</keyword>
<feature type="transmembrane region" description="Helical" evidence="10">
    <location>
        <begin position="15"/>
        <end position="36"/>
    </location>
</feature>
<evidence type="ECO:0000313" key="11">
    <source>
        <dbReference type="EMBL" id="HIV23828.1"/>
    </source>
</evidence>
<keyword evidence="9" id="KW-0046">Antibiotic resistance</keyword>
<feature type="transmembrane region" description="Helical" evidence="10">
    <location>
        <begin position="401"/>
        <end position="419"/>
    </location>
</feature>
<feature type="transmembrane region" description="Helical" evidence="10">
    <location>
        <begin position="425"/>
        <end position="442"/>
    </location>
</feature>
<protein>
    <recommendedName>
        <fullName evidence="3">Multidrug export protein MepA</fullName>
    </recommendedName>
</protein>
<name>A0A9D1P1D8_9FIRM</name>
<evidence type="ECO:0000256" key="10">
    <source>
        <dbReference type="SAM" id="Phobius"/>
    </source>
</evidence>
<feature type="transmembrane region" description="Helical" evidence="10">
    <location>
        <begin position="137"/>
        <end position="159"/>
    </location>
</feature>
<accession>A0A9D1P1D8</accession>
<comment type="subcellular location">
    <subcellularLocation>
        <location evidence="1">Cell membrane</location>
        <topology evidence="1">Multi-pass membrane protein</topology>
    </subcellularLocation>
</comment>
<dbReference type="InterPro" id="IPR048279">
    <property type="entry name" value="MdtK-like"/>
</dbReference>